<dbReference type="AlphaFoldDB" id="A0A2X3J9V0"/>
<dbReference type="Proteomes" id="UP000251197">
    <property type="component" value="Unassembled WGS sequence"/>
</dbReference>
<dbReference type="GO" id="GO:0046820">
    <property type="term" value="F:4-amino-4-deoxychorismate synthase activity"/>
    <property type="evidence" value="ECO:0007669"/>
    <property type="project" value="UniProtKB-EC"/>
</dbReference>
<dbReference type="SUPFAM" id="SSF56322">
    <property type="entry name" value="ADC synthase"/>
    <property type="match status" value="1"/>
</dbReference>
<feature type="region of interest" description="Disordered" evidence="1">
    <location>
        <begin position="1"/>
        <end position="36"/>
    </location>
</feature>
<dbReference type="Pfam" id="PF00425">
    <property type="entry name" value="Chorismate_bind"/>
    <property type="match status" value="1"/>
</dbReference>
<dbReference type="PANTHER" id="PTHR11236">
    <property type="entry name" value="AMINOBENZOATE/ANTHRANILATE SYNTHASE"/>
    <property type="match status" value="1"/>
</dbReference>
<keyword evidence="3" id="KW-0808">Transferase</keyword>
<sequence length="89" mass="9733">MLLEDKQIQTRPIKGTLPRLADPQADAGQAERLANSPKDRAENLMIVDLLRNDIGRVAVPGSVKVPELFCSGAFPCGTSPGEYHYRRTA</sequence>
<evidence type="ECO:0000313" key="3">
    <source>
        <dbReference type="EMBL" id="SQC92771.1"/>
    </source>
</evidence>
<organism evidence="3 4">
    <name type="scientific">Cedecea neteri</name>
    <dbReference type="NCBI Taxonomy" id="158822"/>
    <lineage>
        <taxon>Bacteria</taxon>
        <taxon>Pseudomonadati</taxon>
        <taxon>Pseudomonadota</taxon>
        <taxon>Gammaproteobacteria</taxon>
        <taxon>Enterobacterales</taxon>
        <taxon>Enterobacteriaceae</taxon>
        <taxon>Cedecea</taxon>
    </lineage>
</organism>
<dbReference type="InterPro" id="IPR005801">
    <property type="entry name" value="ADC_synthase"/>
</dbReference>
<dbReference type="Gene3D" id="3.60.120.10">
    <property type="entry name" value="Anthranilate synthase"/>
    <property type="match status" value="1"/>
</dbReference>
<dbReference type="EC" id="2.6.1.85" evidence="3"/>
<feature type="domain" description="Chorismate-utilising enzyme C-terminal" evidence="2">
    <location>
        <begin position="4"/>
        <end position="69"/>
    </location>
</feature>
<evidence type="ECO:0000259" key="2">
    <source>
        <dbReference type="Pfam" id="PF00425"/>
    </source>
</evidence>
<dbReference type="PANTHER" id="PTHR11236:SF50">
    <property type="entry name" value="AMINODEOXYCHORISMATE SYNTHASE COMPONENT 1"/>
    <property type="match status" value="1"/>
</dbReference>
<proteinExistence type="predicted"/>
<keyword evidence="3" id="KW-0032">Aminotransferase</keyword>
<name>A0A2X3J9V0_9ENTR</name>
<dbReference type="GO" id="GO:0000162">
    <property type="term" value="P:L-tryptophan biosynthetic process"/>
    <property type="evidence" value="ECO:0007669"/>
    <property type="project" value="TreeGrafter"/>
</dbReference>
<dbReference type="EMBL" id="UAVU01000009">
    <property type="protein sequence ID" value="SQC92771.1"/>
    <property type="molecule type" value="Genomic_DNA"/>
</dbReference>
<dbReference type="InterPro" id="IPR019999">
    <property type="entry name" value="Anth_synth_I-like"/>
</dbReference>
<evidence type="ECO:0000256" key="1">
    <source>
        <dbReference type="SAM" id="MobiDB-lite"/>
    </source>
</evidence>
<dbReference type="InterPro" id="IPR015890">
    <property type="entry name" value="Chorismate_C"/>
</dbReference>
<evidence type="ECO:0000313" key="4">
    <source>
        <dbReference type="Proteomes" id="UP000251197"/>
    </source>
</evidence>
<gene>
    <name evidence="3" type="primary">pabB_2</name>
    <name evidence="3" type="ORF">NCTC12120_05972</name>
</gene>
<reference evidence="3 4" key="1">
    <citation type="submission" date="2018-06" db="EMBL/GenBank/DDBJ databases">
        <authorList>
            <consortium name="Pathogen Informatics"/>
            <person name="Doyle S."/>
        </authorList>
    </citation>
    <scope>NUCLEOTIDE SEQUENCE [LARGE SCALE GENOMIC DNA]</scope>
    <source>
        <strain evidence="3 4">NCTC12120</strain>
    </source>
</reference>
<protein>
    <submittedName>
        <fullName evidence="3">Para-aminobenzoate synthase component 1</fullName>
        <ecNumber evidence="3">2.6.1.85</ecNumber>
    </submittedName>
</protein>
<dbReference type="PRINTS" id="PR00095">
    <property type="entry name" value="ANTSNTHASEI"/>
</dbReference>
<accession>A0A2X3J9V0</accession>